<evidence type="ECO:0000256" key="7">
    <source>
        <dbReference type="ARBA" id="ARBA00022840"/>
    </source>
</evidence>
<keyword evidence="3" id="KW-0808">Transferase</keyword>
<comment type="pathway">
    <text evidence="12">Amino-acid biosynthesis.</text>
</comment>
<dbReference type="EMBL" id="CAADRA010006399">
    <property type="protein sequence ID" value="VFT94902.1"/>
    <property type="molecule type" value="Genomic_DNA"/>
</dbReference>
<evidence type="ECO:0000259" key="17">
    <source>
        <dbReference type="Pfam" id="PF22468"/>
    </source>
</evidence>
<dbReference type="NCBIfam" id="TIGR00657">
    <property type="entry name" value="asp_kinases"/>
    <property type="match status" value="1"/>
</dbReference>
<evidence type="ECO:0000256" key="4">
    <source>
        <dbReference type="ARBA" id="ARBA00022723"/>
    </source>
</evidence>
<dbReference type="AlphaFoldDB" id="A0A485L9Q4"/>
<keyword evidence="10" id="KW-0520">NAD</keyword>
<keyword evidence="4" id="KW-0479">Metal-binding</keyword>
<comment type="similarity">
    <text evidence="2">In the N-terminal section; belongs to the aspartokinase family.</text>
</comment>
<dbReference type="Gene3D" id="3.30.360.10">
    <property type="entry name" value="Dihydrodipicolinate Reductase, domain 2"/>
    <property type="match status" value="1"/>
</dbReference>
<evidence type="ECO:0000256" key="2">
    <source>
        <dbReference type="ARBA" id="ARBA00010046"/>
    </source>
</evidence>
<dbReference type="Gene3D" id="3.40.50.720">
    <property type="entry name" value="NAD(P)-binding Rossmann-like Domain"/>
    <property type="match status" value="1"/>
</dbReference>
<gene>
    <name evidence="19" type="primary">Aste57867_18164</name>
    <name evidence="18" type="ORF">As57867_018102</name>
    <name evidence="19" type="ORF">ASTE57867_18164</name>
</gene>
<dbReference type="EMBL" id="VJMH01006378">
    <property type="protein sequence ID" value="KAF0690432.1"/>
    <property type="molecule type" value="Genomic_DNA"/>
</dbReference>
<dbReference type="InterPro" id="IPR036393">
    <property type="entry name" value="AceGlu_kinase-like_sf"/>
</dbReference>
<evidence type="ECO:0000256" key="13">
    <source>
        <dbReference type="ARBA" id="ARBA00044938"/>
    </source>
</evidence>
<evidence type="ECO:0000259" key="15">
    <source>
        <dbReference type="Pfam" id="PF00696"/>
    </source>
</evidence>
<evidence type="ECO:0000256" key="8">
    <source>
        <dbReference type="ARBA" id="ARBA00022857"/>
    </source>
</evidence>
<evidence type="ECO:0000256" key="14">
    <source>
        <dbReference type="ARBA" id="ARBA00048561"/>
    </source>
</evidence>
<evidence type="ECO:0000313" key="18">
    <source>
        <dbReference type="EMBL" id="KAF0690432.1"/>
    </source>
</evidence>
<feature type="domain" description="Homoserine dehydrogenase catalytic" evidence="16">
    <location>
        <begin position="677"/>
        <end position="885"/>
    </location>
</feature>
<evidence type="ECO:0000313" key="20">
    <source>
        <dbReference type="Proteomes" id="UP000332933"/>
    </source>
</evidence>
<dbReference type="SUPFAM" id="SSF55347">
    <property type="entry name" value="Glyceraldehyde-3-phosphate dehydrogenase-like, C-terminal domain"/>
    <property type="match status" value="1"/>
</dbReference>
<organism evidence="19 20">
    <name type="scientific">Aphanomyces stellatus</name>
    <dbReference type="NCBI Taxonomy" id="120398"/>
    <lineage>
        <taxon>Eukaryota</taxon>
        <taxon>Sar</taxon>
        <taxon>Stramenopiles</taxon>
        <taxon>Oomycota</taxon>
        <taxon>Saprolegniomycetes</taxon>
        <taxon>Saprolegniales</taxon>
        <taxon>Verrucalvaceae</taxon>
        <taxon>Aphanomyces</taxon>
    </lineage>
</organism>
<keyword evidence="8" id="KW-0521">NADP</keyword>
<evidence type="ECO:0000256" key="11">
    <source>
        <dbReference type="ARBA" id="ARBA00023053"/>
    </source>
</evidence>
<evidence type="ECO:0000256" key="12">
    <source>
        <dbReference type="ARBA" id="ARBA00029440"/>
    </source>
</evidence>
<dbReference type="Pfam" id="PF00696">
    <property type="entry name" value="AA_kinase"/>
    <property type="match status" value="1"/>
</dbReference>
<comment type="catalytic activity">
    <reaction evidence="14">
        <text>L-aspartate + ATP = 4-phospho-L-aspartate + ADP</text>
        <dbReference type="Rhea" id="RHEA:23776"/>
        <dbReference type="ChEBI" id="CHEBI:29991"/>
        <dbReference type="ChEBI" id="CHEBI:30616"/>
        <dbReference type="ChEBI" id="CHEBI:57535"/>
        <dbReference type="ChEBI" id="CHEBI:456216"/>
        <dbReference type="EC" id="2.7.2.4"/>
    </reaction>
    <physiologicalReaction direction="left-to-right" evidence="14">
        <dbReference type="Rhea" id="RHEA:23777"/>
    </physiologicalReaction>
</comment>
<dbReference type="PANTHER" id="PTHR43070:SF3">
    <property type="entry name" value="HOMOSERINE DEHYDROGENASE"/>
    <property type="match status" value="1"/>
</dbReference>
<dbReference type="GO" id="GO:0004072">
    <property type="term" value="F:aspartate kinase activity"/>
    <property type="evidence" value="ECO:0007669"/>
    <property type="project" value="UniProtKB-EC"/>
</dbReference>
<dbReference type="Gene3D" id="3.40.1160.10">
    <property type="entry name" value="Acetylglutamate kinase-like"/>
    <property type="match status" value="1"/>
</dbReference>
<keyword evidence="20" id="KW-1185">Reference proteome</keyword>
<dbReference type="SUPFAM" id="SSF53633">
    <property type="entry name" value="Carbamate kinase-like"/>
    <property type="match status" value="1"/>
</dbReference>
<comment type="similarity">
    <text evidence="1">In the C-terminal section; belongs to the homoserine dehydrogenase family.</text>
</comment>
<dbReference type="Gene3D" id="1.20.120.1320">
    <property type="entry name" value="Aspartokinase, catalytic domain"/>
    <property type="match status" value="1"/>
</dbReference>
<reference evidence="18" key="2">
    <citation type="submission" date="2019-06" db="EMBL/GenBank/DDBJ databases">
        <title>Genomics analysis of Aphanomyces spp. identifies a new class of oomycete effector associated with host adaptation.</title>
        <authorList>
            <person name="Gaulin E."/>
        </authorList>
    </citation>
    <scope>NUCLEOTIDE SEQUENCE</scope>
    <source>
        <strain evidence="18">CBS 578.67</strain>
    </source>
</reference>
<reference evidence="19 20" key="1">
    <citation type="submission" date="2019-03" db="EMBL/GenBank/DDBJ databases">
        <authorList>
            <person name="Gaulin E."/>
            <person name="Dumas B."/>
        </authorList>
    </citation>
    <scope>NUCLEOTIDE SEQUENCE [LARGE SCALE GENOMIC DNA]</scope>
    <source>
        <strain evidence="19">CBS 568.67</strain>
    </source>
</reference>
<dbReference type="InterPro" id="IPR054352">
    <property type="entry name" value="ACT_Aspartokinase"/>
</dbReference>
<dbReference type="GO" id="GO:0005524">
    <property type="term" value="F:ATP binding"/>
    <property type="evidence" value="ECO:0007669"/>
    <property type="project" value="UniProtKB-KW"/>
</dbReference>
<sequence>MVIFTSPSSAVGMQWPGAKEDTPPSLDLAASTLDHTKGTRNVFKFGGTSVGSPERLFQLVSIVKTERPRVMAVVVSAMGKNTDLLLDAAALAAEGNIDAALACIDRVEALTVRNANATQRIIFGDGGREIKDMTDEIRAFHVPLRQLLLGMSLLREKTMAALDTVLSFGERISATIVAALLSAHGVPAVYVDARTWVTTNDAYGSAKVDFAVSKAKLLELAPAWGSALPVITGFLGQSTCGRTTTLGRNGSDYTATLIGAIFHVDYVVINTDISGVMTADPRIVGSATSVSHLSHHEALELAIYGTRMFHTRTMVPLINSGVTMLIRNTMDPHGQGTYISSIASADKSVTCTTSLENLSLLEVRTRILQEADRAEHGYSNVGARVIQCLEQQRISIWLSIRAAHGQSISIVVPSHQEALARDAIADELKGEIERKEVDAVNCVTPVTMLSIVGEKLNKASTNAAKMFSALANANIDVLAVGQGTSSRSLSCIVHGTKTKLAVRRVHDAFNASTLVVSLVLLGCNGTSHAILEKIVAQADNYKLRHNIELCVVGFGSNCSAFLFDPRGLNVVALAHQLKSCPGARPLWTDQNQYDDARPTRDHLSQLQNLSCPILVDCSGRSDNAALYTACFESDVHVVVSNARSANAVPFASPSTASGASNGPCFFLYNSVVGASLPIFDTLANLLKTGDQLQRIDAALSGTMGFVSDQVMRGAKLSRAVRDAWTRGYMEADPKEDLSGADMAQKVKVFARALGTSLDLTEIEVTPFVPAHVLAHLQWGKDAVDVDRLVEALESHDDAFHASIVAPALEQGKRVRYVATLDAASGSLRARIEPLAVDESHPAFRTQENEISVGLTTTEYSARPLILTGSGTGGSASATGVMRDILTISKSLQGV</sequence>
<dbReference type="GO" id="GO:0046872">
    <property type="term" value="F:metal ion binding"/>
    <property type="evidence" value="ECO:0007669"/>
    <property type="project" value="UniProtKB-KW"/>
</dbReference>
<dbReference type="OrthoDB" id="67851at2759"/>
<evidence type="ECO:0000256" key="5">
    <source>
        <dbReference type="ARBA" id="ARBA00022741"/>
    </source>
</evidence>
<feature type="domain" description="Aspartate/glutamate/uridylate kinase" evidence="15">
    <location>
        <begin position="40"/>
        <end position="328"/>
    </location>
</feature>
<dbReference type="PROSITE" id="PS00324">
    <property type="entry name" value="ASPARTOKINASE"/>
    <property type="match status" value="1"/>
</dbReference>
<dbReference type="SUPFAM" id="SSF51735">
    <property type="entry name" value="NAD(P)-binding Rossmann-fold domains"/>
    <property type="match status" value="1"/>
</dbReference>
<dbReference type="InterPro" id="IPR018042">
    <property type="entry name" value="Aspartate_kinase_CS"/>
</dbReference>
<evidence type="ECO:0000313" key="19">
    <source>
        <dbReference type="EMBL" id="VFT94902.1"/>
    </source>
</evidence>
<dbReference type="Pfam" id="PF00742">
    <property type="entry name" value="Homoserine_dh"/>
    <property type="match status" value="1"/>
</dbReference>
<dbReference type="SUPFAM" id="SSF55021">
    <property type="entry name" value="ACT-like"/>
    <property type="match status" value="1"/>
</dbReference>
<evidence type="ECO:0000256" key="3">
    <source>
        <dbReference type="ARBA" id="ARBA00022679"/>
    </source>
</evidence>
<dbReference type="CDD" id="cd04892">
    <property type="entry name" value="ACT_AK-like_2"/>
    <property type="match status" value="1"/>
</dbReference>
<dbReference type="InterPro" id="IPR011147">
    <property type="entry name" value="Bifunc_Aspkin/hSer_DH"/>
</dbReference>
<dbReference type="InterPro" id="IPR001342">
    <property type="entry name" value="HDH_cat"/>
</dbReference>
<dbReference type="Gene3D" id="3.30.2130.10">
    <property type="entry name" value="VC0802-like"/>
    <property type="match status" value="1"/>
</dbReference>
<keyword evidence="5" id="KW-0547">Nucleotide-binding</keyword>
<dbReference type="PANTHER" id="PTHR43070">
    <property type="match status" value="1"/>
</dbReference>
<name>A0A485L9Q4_9STRA</name>
<evidence type="ECO:0000256" key="10">
    <source>
        <dbReference type="ARBA" id="ARBA00023027"/>
    </source>
</evidence>
<dbReference type="InterPro" id="IPR001341">
    <property type="entry name" value="Asp_kinase"/>
</dbReference>
<keyword evidence="11" id="KW-0915">Sodium</keyword>
<evidence type="ECO:0000256" key="9">
    <source>
        <dbReference type="ARBA" id="ARBA00023002"/>
    </source>
</evidence>
<dbReference type="InterPro" id="IPR042199">
    <property type="entry name" value="AsparK_Bifunc_asparK/hSer_DH"/>
</dbReference>
<dbReference type="InterPro" id="IPR001048">
    <property type="entry name" value="Asp/Glu/Uridylate_kinase"/>
</dbReference>
<dbReference type="InterPro" id="IPR045865">
    <property type="entry name" value="ACT-like_dom_sf"/>
</dbReference>
<dbReference type="GO" id="GO:0004412">
    <property type="term" value="F:homoserine dehydrogenase activity"/>
    <property type="evidence" value="ECO:0007669"/>
    <property type="project" value="InterPro"/>
</dbReference>
<keyword evidence="6" id="KW-0418">Kinase</keyword>
<dbReference type="UniPathway" id="UPA00051">
    <property type="reaction ID" value="UER00465"/>
</dbReference>
<feature type="domain" description="Aspartokinase ACT" evidence="17">
    <location>
        <begin position="449"/>
        <end position="509"/>
    </location>
</feature>
<evidence type="ECO:0000256" key="1">
    <source>
        <dbReference type="ARBA" id="ARBA00007952"/>
    </source>
</evidence>
<dbReference type="InterPro" id="IPR036291">
    <property type="entry name" value="NAD(P)-bd_dom_sf"/>
</dbReference>
<dbReference type="GO" id="GO:0009088">
    <property type="term" value="P:threonine biosynthetic process"/>
    <property type="evidence" value="ECO:0007669"/>
    <property type="project" value="UniProtKB-UniPathway"/>
</dbReference>
<evidence type="ECO:0000256" key="6">
    <source>
        <dbReference type="ARBA" id="ARBA00022777"/>
    </source>
</evidence>
<dbReference type="Pfam" id="PF22468">
    <property type="entry name" value="ACT_9"/>
    <property type="match status" value="1"/>
</dbReference>
<evidence type="ECO:0000259" key="16">
    <source>
        <dbReference type="Pfam" id="PF00742"/>
    </source>
</evidence>
<protein>
    <submittedName>
        <fullName evidence="19">Aste57867_18164 protein</fullName>
    </submittedName>
</protein>
<accession>A0A485L9Q4</accession>
<keyword evidence="7" id="KW-0067">ATP-binding</keyword>
<keyword evidence="9" id="KW-0560">Oxidoreductase</keyword>
<comment type="function">
    <text evidence="13">Bifunctional aspartate kinase and homoserine dehydrogenase that catalyzes the first and the third steps toward the synthesis of lysine, methionine and threonine from aspartate.</text>
</comment>
<dbReference type="UniPathway" id="UPA00050">
    <property type="reaction ID" value="UER00063"/>
</dbReference>
<dbReference type="Proteomes" id="UP000332933">
    <property type="component" value="Unassembled WGS sequence"/>
</dbReference>
<proteinExistence type="inferred from homology"/>